<reference evidence="1 2" key="1">
    <citation type="submission" date="2018-05" db="EMBL/GenBank/DDBJ databases">
        <title>Genomic Encyclopedia of Type Strains, Phase IV (KMG-IV): sequencing the most valuable type-strain genomes for metagenomic binning, comparative biology and taxonomic classification.</title>
        <authorList>
            <person name="Goeker M."/>
        </authorList>
    </citation>
    <scope>NUCLEOTIDE SEQUENCE [LARGE SCALE GENOMIC DNA]</scope>
    <source>
        <strain evidence="1 2">DSM 23606</strain>
    </source>
</reference>
<dbReference type="InterPro" id="IPR011050">
    <property type="entry name" value="Pectin_lyase_fold/virulence"/>
</dbReference>
<keyword evidence="2" id="KW-1185">Reference proteome</keyword>
<accession>A0A317MV47</accession>
<evidence type="ECO:0000313" key="1">
    <source>
        <dbReference type="EMBL" id="PWV61575.1"/>
    </source>
</evidence>
<dbReference type="AlphaFoldDB" id="A0A317MV47"/>
<sequence>GQVFVESGATLDLVATNAIAASSEVNIASGATLQGRGSQTLQHLQGSGTLLLGYTDDLGTFHSGALNFNAATDSIFDGTLAGAGSTLDKYGTGQLRLNGDASAMTGLATVHAGRLSINGTYGGGASVLSGGMLGGTGTVLGGVNVASGGWLDPGNSIGTITVGSLTLQPGSTLRIEADDAGHADQVISLGDVSIAGATLLLVPTSGTFSAGSTYSILTASGTVSGEFATVSSSLPLLGLTTTYRADSVSLAPGESPTTPATVVEVTIPTPNHNAEISAVDPVAGGPGSLLQQMTVADADAGIWSDPQDIGFGNGQAALGLGFGQFNVDGYRQRWQTLPLQYSWKLDNGTVAILDAPIVNISTDGHGHSLRNRSFSPGGGLRIPINDDWQIKPIVRWGTVVDDDYNHIGSLASGTLTSHYKTQLNNDWQFGMDNMVGVYRSVGGNVHGLDASYDLNETVLRNSVRLGGPLDSTPLGSGARWMAWVTDTRYFGDNLAVSNIQDLGVAVSTRVRSGSGFDQVLHAGLTVQRSDSGGNAIQFNVGYRF</sequence>
<dbReference type="SUPFAM" id="SSF51126">
    <property type="entry name" value="Pectin lyase-like"/>
    <property type="match status" value="1"/>
</dbReference>
<gene>
    <name evidence="1" type="ORF">C7443_1053</name>
</gene>
<name>A0A317MV47_9GAMM</name>
<proteinExistence type="predicted"/>
<comment type="caution">
    <text evidence="1">The sequence shown here is derived from an EMBL/GenBank/DDBJ whole genome shotgun (WGS) entry which is preliminary data.</text>
</comment>
<dbReference type="EMBL" id="QGTJ01000005">
    <property type="protein sequence ID" value="PWV61575.1"/>
    <property type="molecule type" value="Genomic_DNA"/>
</dbReference>
<feature type="non-terminal residue" evidence="1">
    <location>
        <position position="1"/>
    </location>
</feature>
<organism evidence="1 2">
    <name type="scientific">Plasticicumulans acidivorans</name>
    <dbReference type="NCBI Taxonomy" id="886464"/>
    <lineage>
        <taxon>Bacteria</taxon>
        <taxon>Pseudomonadati</taxon>
        <taxon>Pseudomonadota</taxon>
        <taxon>Gammaproteobacteria</taxon>
        <taxon>Candidatus Competibacteraceae</taxon>
        <taxon>Plasticicumulans</taxon>
    </lineage>
</organism>
<dbReference type="Proteomes" id="UP000246569">
    <property type="component" value="Unassembled WGS sequence"/>
</dbReference>
<protein>
    <recommendedName>
        <fullName evidence="3">Autotransporter-like protein</fullName>
    </recommendedName>
</protein>
<evidence type="ECO:0000313" key="2">
    <source>
        <dbReference type="Proteomes" id="UP000246569"/>
    </source>
</evidence>
<evidence type="ECO:0008006" key="3">
    <source>
        <dbReference type="Google" id="ProtNLM"/>
    </source>
</evidence>